<dbReference type="GO" id="GO:0005737">
    <property type="term" value="C:cytoplasm"/>
    <property type="evidence" value="ECO:0007669"/>
    <property type="project" value="UniProtKB-SubCell"/>
</dbReference>
<dbReference type="Gene3D" id="3.20.20.380">
    <property type="entry name" value="Copper homeostasis (CutC) domain"/>
    <property type="match status" value="1"/>
</dbReference>
<dbReference type="EMBL" id="VNJJ01000012">
    <property type="protein sequence ID" value="TVX97388.1"/>
    <property type="molecule type" value="Genomic_DNA"/>
</dbReference>
<evidence type="ECO:0000256" key="2">
    <source>
        <dbReference type="HAMAP-Rule" id="MF_00795"/>
    </source>
</evidence>
<dbReference type="Pfam" id="PF03932">
    <property type="entry name" value="CutC"/>
    <property type="match status" value="1"/>
</dbReference>
<organism evidence="3 4">
    <name type="scientific">Cohnella terricola</name>
    <dbReference type="NCBI Taxonomy" id="1289167"/>
    <lineage>
        <taxon>Bacteria</taxon>
        <taxon>Bacillati</taxon>
        <taxon>Bacillota</taxon>
        <taxon>Bacilli</taxon>
        <taxon>Bacillales</taxon>
        <taxon>Paenibacillaceae</taxon>
        <taxon>Cohnella</taxon>
    </lineage>
</organism>
<evidence type="ECO:0000313" key="4">
    <source>
        <dbReference type="Proteomes" id="UP000316330"/>
    </source>
</evidence>
<dbReference type="PANTHER" id="PTHR12598:SF0">
    <property type="entry name" value="COPPER HOMEOSTASIS PROTEIN CUTC HOMOLOG"/>
    <property type="match status" value="1"/>
</dbReference>
<comment type="caution">
    <text evidence="2">Once thought to be involved in copper homeostasis, experiments in E.coli have shown this is not the case.</text>
</comment>
<comment type="subcellular location">
    <subcellularLocation>
        <location evidence="2">Cytoplasm</location>
    </subcellularLocation>
</comment>
<dbReference type="InterPro" id="IPR005627">
    <property type="entry name" value="CutC-like"/>
</dbReference>
<comment type="caution">
    <text evidence="3">The sequence shown here is derived from an EMBL/GenBank/DDBJ whole genome shotgun (WGS) entry which is preliminary data.</text>
</comment>
<reference evidence="3 4" key="1">
    <citation type="submission" date="2019-07" db="EMBL/GenBank/DDBJ databases">
        <authorList>
            <person name="Kim J."/>
        </authorList>
    </citation>
    <scope>NUCLEOTIDE SEQUENCE [LARGE SCALE GENOMIC DNA]</scope>
    <source>
        <strain evidence="3 4">G13</strain>
    </source>
</reference>
<evidence type="ECO:0000256" key="1">
    <source>
        <dbReference type="ARBA" id="ARBA00007768"/>
    </source>
</evidence>
<comment type="similarity">
    <text evidence="1 2">Belongs to the CutC family.</text>
</comment>
<accession>A0A559JBX8</accession>
<name>A0A559JBX8_9BACL</name>
<dbReference type="Proteomes" id="UP000316330">
    <property type="component" value="Unassembled WGS sequence"/>
</dbReference>
<keyword evidence="4" id="KW-1185">Reference proteome</keyword>
<dbReference type="OrthoDB" id="9815677at2"/>
<dbReference type="SUPFAM" id="SSF110395">
    <property type="entry name" value="CutC-like"/>
    <property type="match status" value="1"/>
</dbReference>
<gene>
    <name evidence="2" type="primary">cutC</name>
    <name evidence="3" type="ORF">FPZ45_18830</name>
</gene>
<proteinExistence type="inferred from homology"/>
<evidence type="ECO:0000313" key="3">
    <source>
        <dbReference type="EMBL" id="TVX97388.1"/>
    </source>
</evidence>
<dbReference type="PANTHER" id="PTHR12598">
    <property type="entry name" value="COPPER HOMEOSTASIS PROTEIN CUTC"/>
    <property type="match status" value="1"/>
</dbReference>
<dbReference type="GO" id="GO:0005507">
    <property type="term" value="F:copper ion binding"/>
    <property type="evidence" value="ECO:0007669"/>
    <property type="project" value="TreeGrafter"/>
</dbReference>
<keyword evidence="2" id="KW-0963">Cytoplasm</keyword>
<sequence length="234" mass="25332">MILEVIATSVLDAKLAEEHGADRIELISGIAEGGVTPSIGLIEQVLKTVDIPVNVMLRPHANSFRYDEDDLQVMLRDARAIRDCGAAGIVMGMLNRRNEIDTAALELLLGETGKLAVTFHRAFDELADRRSALQLLSSYPAIRKILTSGGKPSVLDAEEEIAELVTLSAGKTVDILAGSGLQPETLDLFIQRTKVKEVHMGTGVRINEKALEPIDPIKLRAAVDIVGRYKSIDG</sequence>
<dbReference type="HAMAP" id="MF_00795">
    <property type="entry name" value="CutC"/>
    <property type="match status" value="1"/>
</dbReference>
<dbReference type="InterPro" id="IPR036822">
    <property type="entry name" value="CutC-like_dom_sf"/>
</dbReference>
<protein>
    <recommendedName>
        <fullName evidence="2">PF03932 family protein CutC</fullName>
    </recommendedName>
</protein>
<dbReference type="RefSeq" id="WP_144705327.1">
    <property type="nucleotide sequence ID" value="NZ_VNJJ01000012.1"/>
</dbReference>
<dbReference type="AlphaFoldDB" id="A0A559JBX8"/>